<evidence type="ECO:0000256" key="8">
    <source>
        <dbReference type="SAM" id="Phobius"/>
    </source>
</evidence>
<evidence type="ECO:0000256" key="4">
    <source>
        <dbReference type="ARBA" id="ARBA00022692"/>
    </source>
</evidence>
<dbReference type="InterPro" id="IPR006665">
    <property type="entry name" value="OmpA-like"/>
</dbReference>
<accession>A0A1Y6BFE5</accession>
<evidence type="ECO:0000256" key="3">
    <source>
        <dbReference type="ARBA" id="ARBA00022475"/>
    </source>
</evidence>
<dbReference type="InterPro" id="IPR036737">
    <property type="entry name" value="OmpA-like_sf"/>
</dbReference>
<keyword evidence="3" id="KW-1003">Cell membrane</keyword>
<evidence type="ECO:0000256" key="1">
    <source>
        <dbReference type="ARBA" id="ARBA00004162"/>
    </source>
</evidence>
<dbReference type="PROSITE" id="PS51123">
    <property type="entry name" value="OMPA_2"/>
    <property type="match status" value="1"/>
</dbReference>
<dbReference type="InterPro" id="IPR025713">
    <property type="entry name" value="MotB-like_N_dom"/>
</dbReference>
<dbReference type="OrthoDB" id="5298698at2"/>
<feature type="transmembrane region" description="Helical" evidence="8">
    <location>
        <begin position="14"/>
        <end position="35"/>
    </location>
</feature>
<dbReference type="GO" id="GO:0005886">
    <property type="term" value="C:plasma membrane"/>
    <property type="evidence" value="ECO:0007669"/>
    <property type="project" value="UniProtKB-SubCell"/>
</dbReference>
<dbReference type="Proteomes" id="UP000192907">
    <property type="component" value="Unassembled WGS sequence"/>
</dbReference>
<sequence>MSDQDDEESAGEGWIVSFADLMTLLFAAFVVLYGLKPEGIGDAIKVLTVTASIRETFNETPDTIPEDRRTGPTIQGKAAFEYFKGETLVRPIIKRYRRSENVLNIINKEMMQIKRVIDLKLQDETVLNKRRKKDDSQNQGVSVHKDTNGYVVRLLSSYFYEPGEYRVKQKDLRKLKELGRALKQHGRRISIEGHTDKVPQQGQYSNWELSALRASFIAKYMINELGFAPDRVKASGYADTKPIATNSTPQGRKLNRRVEIRVEYDE</sequence>
<gene>
    <name evidence="10" type="ORF">SAMN06296036_104164</name>
</gene>
<dbReference type="CDD" id="cd07185">
    <property type="entry name" value="OmpA_C-like"/>
    <property type="match status" value="1"/>
</dbReference>
<protein>
    <submittedName>
        <fullName evidence="10">Chemotaxis protein MotB</fullName>
    </submittedName>
</protein>
<reference evidence="11" key="1">
    <citation type="submission" date="2017-04" db="EMBL/GenBank/DDBJ databases">
        <authorList>
            <person name="Varghese N."/>
            <person name="Submissions S."/>
        </authorList>
    </citation>
    <scope>NUCLEOTIDE SEQUENCE [LARGE SCALE GENOMIC DNA]</scope>
    <source>
        <strain evidence="11">RKEM611</strain>
    </source>
</reference>
<organism evidence="10 11">
    <name type="scientific">Pseudobacteriovorax antillogorgiicola</name>
    <dbReference type="NCBI Taxonomy" id="1513793"/>
    <lineage>
        <taxon>Bacteria</taxon>
        <taxon>Pseudomonadati</taxon>
        <taxon>Bdellovibrionota</taxon>
        <taxon>Oligoflexia</taxon>
        <taxon>Oligoflexales</taxon>
        <taxon>Pseudobacteriovoracaceae</taxon>
        <taxon>Pseudobacteriovorax</taxon>
    </lineage>
</organism>
<dbReference type="SUPFAM" id="SSF103088">
    <property type="entry name" value="OmpA-like"/>
    <property type="match status" value="1"/>
</dbReference>
<dbReference type="Gene3D" id="3.30.1330.60">
    <property type="entry name" value="OmpA-like domain"/>
    <property type="match status" value="1"/>
</dbReference>
<evidence type="ECO:0000256" key="2">
    <source>
        <dbReference type="ARBA" id="ARBA00008914"/>
    </source>
</evidence>
<comment type="subcellular location">
    <subcellularLocation>
        <location evidence="1">Cell membrane</location>
        <topology evidence="1">Single-pass membrane protein</topology>
    </subcellularLocation>
</comment>
<evidence type="ECO:0000256" key="7">
    <source>
        <dbReference type="PROSITE-ProRule" id="PRU00473"/>
    </source>
</evidence>
<dbReference type="PANTHER" id="PTHR30329:SF21">
    <property type="entry name" value="LIPOPROTEIN YIAD-RELATED"/>
    <property type="match status" value="1"/>
</dbReference>
<comment type="similarity">
    <text evidence="2">Belongs to the MotB family.</text>
</comment>
<evidence type="ECO:0000259" key="9">
    <source>
        <dbReference type="PROSITE" id="PS51123"/>
    </source>
</evidence>
<keyword evidence="6 7" id="KW-0472">Membrane</keyword>
<evidence type="ECO:0000313" key="11">
    <source>
        <dbReference type="Proteomes" id="UP000192907"/>
    </source>
</evidence>
<keyword evidence="4 8" id="KW-0812">Transmembrane</keyword>
<keyword evidence="11" id="KW-1185">Reference proteome</keyword>
<dbReference type="RefSeq" id="WP_132316741.1">
    <property type="nucleotide sequence ID" value="NZ_FWZT01000004.1"/>
</dbReference>
<dbReference type="InterPro" id="IPR050330">
    <property type="entry name" value="Bact_OuterMem_StrucFunc"/>
</dbReference>
<evidence type="ECO:0000313" key="10">
    <source>
        <dbReference type="EMBL" id="SMF06790.1"/>
    </source>
</evidence>
<dbReference type="PANTHER" id="PTHR30329">
    <property type="entry name" value="STATOR ELEMENT OF FLAGELLAR MOTOR COMPLEX"/>
    <property type="match status" value="1"/>
</dbReference>
<evidence type="ECO:0000256" key="6">
    <source>
        <dbReference type="ARBA" id="ARBA00023136"/>
    </source>
</evidence>
<keyword evidence="5 8" id="KW-1133">Transmembrane helix</keyword>
<feature type="domain" description="OmpA-like" evidence="9">
    <location>
        <begin position="147"/>
        <end position="266"/>
    </location>
</feature>
<dbReference type="AlphaFoldDB" id="A0A1Y6BFE5"/>
<proteinExistence type="inferred from homology"/>
<evidence type="ECO:0000256" key="5">
    <source>
        <dbReference type="ARBA" id="ARBA00022989"/>
    </source>
</evidence>
<name>A0A1Y6BFE5_9BACT</name>
<dbReference type="Pfam" id="PF13677">
    <property type="entry name" value="MotB_plug"/>
    <property type="match status" value="1"/>
</dbReference>
<dbReference type="Pfam" id="PF00691">
    <property type="entry name" value="OmpA"/>
    <property type="match status" value="1"/>
</dbReference>
<dbReference type="EMBL" id="FWZT01000004">
    <property type="protein sequence ID" value="SMF06790.1"/>
    <property type="molecule type" value="Genomic_DNA"/>
</dbReference>
<dbReference type="STRING" id="1513793.SAMN06296036_104164"/>